<accession>A0A507BCE9</accession>
<dbReference type="AlphaFoldDB" id="A0A507BCE9"/>
<dbReference type="InParanoid" id="A0A507BCE9"/>
<comment type="caution">
    <text evidence="2">The sequence shown here is derived from an EMBL/GenBank/DDBJ whole genome shotgun (WGS) entry which is preliminary data.</text>
</comment>
<evidence type="ECO:0000313" key="3">
    <source>
        <dbReference type="Proteomes" id="UP000319257"/>
    </source>
</evidence>
<feature type="chain" id="PRO_5021241868" evidence="1">
    <location>
        <begin position="25"/>
        <end position="100"/>
    </location>
</feature>
<organism evidence="2 3">
    <name type="scientific">Thyridium curvatum</name>
    <dbReference type="NCBI Taxonomy" id="1093900"/>
    <lineage>
        <taxon>Eukaryota</taxon>
        <taxon>Fungi</taxon>
        <taxon>Dikarya</taxon>
        <taxon>Ascomycota</taxon>
        <taxon>Pezizomycotina</taxon>
        <taxon>Sordariomycetes</taxon>
        <taxon>Sordariomycetidae</taxon>
        <taxon>Thyridiales</taxon>
        <taxon>Thyridiaceae</taxon>
        <taxon>Thyridium</taxon>
    </lineage>
</organism>
<reference evidence="2 3" key="1">
    <citation type="submission" date="2019-06" db="EMBL/GenBank/DDBJ databases">
        <title>Draft genome sequence of the filamentous fungus Phialemoniopsis curvata isolated from diesel fuel.</title>
        <authorList>
            <person name="Varaljay V.A."/>
            <person name="Lyon W.J."/>
            <person name="Crouch A.L."/>
            <person name="Drake C.E."/>
            <person name="Hollomon J.M."/>
            <person name="Nadeau L.J."/>
            <person name="Nunn H.S."/>
            <person name="Stevenson B.S."/>
            <person name="Bojanowski C.L."/>
            <person name="Crookes-Goodson W.J."/>
        </authorList>
    </citation>
    <scope>NUCLEOTIDE SEQUENCE [LARGE SCALE GENOMIC DNA]</scope>
    <source>
        <strain evidence="2 3">D216</strain>
    </source>
</reference>
<keyword evidence="1" id="KW-0732">Signal</keyword>
<dbReference type="Proteomes" id="UP000319257">
    <property type="component" value="Unassembled WGS sequence"/>
</dbReference>
<dbReference type="RefSeq" id="XP_030996342.1">
    <property type="nucleotide sequence ID" value="XM_031139832.1"/>
</dbReference>
<feature type="signal peptide" evidence="1">
    <location>
        <begin position="1"/>
        <end position="24"/>
    </location>
</feature>
<protein>
    <submittedName>
        <fullName evidence="2">Uncharacterized protein</fullName>
    </submittedName>
</protein>
<evidence type="ECO:0000313" key="2">
    <source>
        <dbReference type="EMBL" id="TPX14631.1"/>
    </source>
</evidence>
<dbReference type="GeneID" id="41972770"/>
<sequence length="100" mass="10359">MKSFTLAIISTLAVLAATAPTAPAAPRAAPACNLFCPEGMRCVSFPSDGVSIEMCYKPLHCGGSYHIECIDGEVCIDDAGTECDPNSDTNCTGTCKPQPS</sequence>
<evidence type="ECO:0000256" key="1">
    <source>
        <dbReference type="SAM" id="SignalP"/>
    </source>
</evidence>
<gene>
    <name evidence="2" type="ORF">E0L32_005323</name>
</gene>
<keyword evidence="3" id="KW-1185">Reference proteome</keyword>
<proteinExistence type="predicted"/>
<name>A0A507BCE9_9PEZI</name>
<dbReference type="EMBL" id="SKBQ01000027">
    <property type="protein sequence ID" value="TPX14631.1"/>
    <property type="molecule type" value="Genomic_DNA"/>
</dbReference>